<evidence type="ECO:0000256" key="6">
    <source>
        <dbReference type="ARBA" id="ARBA00022989"/>
    </source>
</evidence>
<accession>A0A1I6RFT2</accession>
<dbReference type="AlphaFoldDB" id="A0A1I6RFT2"/>
<dbReference type="PROSITE" id="PS51257">
    <property type="entry name" value="PROKAR_LIPOPROTEIN"/>
    <property type="match status" value="1"/>
</dbReference>
<dbReference type="Pfam" id="PF04290">
    <property type="entry name" value="DctQ"/>
    <property type="match status" value="1"/>
</dbReference>
<dbReference type="InterPro" id="IPR055348">
    <property type="entry name" value="DctQ"/>
</dbReference>
<dbReference type="GO" id="GO:0005886">
    <property type="term" value="C:plasma membrane"/>
    <property type="evidence" value="ECO:0007669"/>
    <property type="project" value="UniProtKB-SubCell"/>
</dbReference>
<evidence type="ECO:0000259" key="11">
    <source>
        <dbReference type="Pfam" id="PF04290"/>
    </source>
</evidence>
<evidence type="ECO:0000256" key="10">
    <source>
        <dbReference type="SAM" id="MobiDB-lite"/>
    </source>
</evidence>
<dbReference type="EMBL" id="FOZW01000003">
    <property type="protein sequence ID" value="SFS63514.1"/>
    <property type="molecule type" value="Genomic_DNA"/>
</dbReference>
<feature type="transmembrane region" description="Helical" evidence="9">
    <location>
        <begin position="127"/>
        <end position="146"/>
    </location>
</feature>
<evidence type="ECO:0000256" key="3">
    <source>
        <dbReference type="ARBA" id="ARBA00022475"/>
    </source>
</evidence>
<keyword evidence="13" id="KW-1185">Reference proteome</keyword>
<dbReference type="PANTHER" id="PTHR35011">
    <property type="entry name" value="2,3-DIKETO-L-GULONATE TRAP TRANSPORTER SMALL PERMEASE PROTEIN YIAM"/>
    <property type="match status" value="1"/>
</dbReference>
<dbReference type="STRING" id="311180.SAMN04488050_10355"/>
<feature type="domain" description="Tripartite ATP-independent periplasmic transporters DctQ component" evidence="11">
    <location>
        <begin position="24"/>
        <end position="147"/>
    </location>
</feature>
<keyword evidence="6 9" id="KW-1133">Transmembrane helix</keyword>
<keyword evidence="5 9" id="KW-0812">Transmembrane</keyword>
<name>A0A1I6RFT2_9RHOB</name>
<keyword evidence="3" id="KW-1003">Cell membrane</keyword>
<dbReference type="GO" id="GO:0022857">
    <property type="term" value="F:transmembrane transporter activity"/>
    <property type="evidence" value="ECO:0007669"/>
    <property type="project" value="UniProtKB-UniRule"/>
</dbReference>
<keyword evidence="2 9" id="KW-0813">Transport</keyword>
<evidence type="ECO:0000256" key="8">
    <source>
        <dbReference type="ARBA" id="ARBA00038436"/>
    </source>
</evidence>
<proteinExistence type="inferred from homology"/>
<evidence type="ECO:0000256" key="1">
    <source>
        <dbReference type="ARBA" id="ARBA00004429"/>
    </source>
</evidence>
<keyword evidence="4 9" id="KW-0997">Cell inner membrane</keyword>
<evidence type="ECO:0000256" key="7">
    <source>
        <dbReference type="ARBA" id="ARBA00023136"/>
    </source>
</evidence>
<comment type="subunit">
    <text evidence="9">The complex comprises the extracytoplasmic solute receptor protein and the two transmembrane proteins.</text>
</comment>
<feature type="transmembrane region" description="Helical" evidence="9">
    <location>
        <begin position="12"/>
        <end position="35"/>
    </location>
</feature>
<organism evidence="12 13">
    <name type="scientific">Alloyangia pacifica</name>
    <dbReference type="NCBI Taxonomy" id="311180"/>
    <lineage>
        <taxon>Bacteria</taxon>
        <taxon>Pseudomonadati</taxon>
        <taxon>Pseudomonadota</taxon>
        <taxon>Alphaproteobacteria</taxon>
        <taxon>Rhodobacterales</taxon>
        <taxon>Roseobacteraceae</taxon>
        <taxon>Alloyangia</taxon>
    </lineage>
</organism>
<gene>
    <name evidence="12" type="ORF">SAMN04488050_10355</name>
</gene>
<feature type="transmembrane region" description="Helical" evidence="9">
    <location>
        <begin position="85"/>
        <end position="107"/>
    </location>
</feature>
<feature type="region of interest" description="Disordered" evidence="10">
    <location>
        <begin position="177"/>
        <end position="196"/>
    </location>
</feature>
<evidence type="ECO:0000313" key="13">
    <source>
        <dbReference type="Proteomes" id="UP000199392"/>
    </source>
</evidence>
<reference evidence="13" key="1">
    <citation type="submission" date="2016-10" db="EMBL/GenBank/DDBJ databases">
        <authorList>
            <person name="Varghese N."/>
            <person name="Submissions S."/>
        </authorList>
    </citation>
    <scope>NUCLEOTIDE SEQUENCE [LARGE SCALE GENOMIC DNA]</scope>
    <source>
        <strain evidence="13">DSM 26894</strain>
    </source>
</reference>
<comment type="function">
    <text evidence="9">Part of the tripartite ATP-independent periplasmic (TRAP) transport system.</text>
</comment>
<keyword evidence="7 9" id="KW-0472">Membrane</keyword>
<evidence type="ECO:0000256" key="9">
    <source>
        <dbReference type="RuleBase" id="RU369079"/>
    </source>
</evidence>
<comment type="similarity">
    <text evidence="8 9">Belongs to the TRAP transporter small permease family.</text>
</comment>
<evidence type="ECO:0000313" key="12">
    <source>
        <dbReference type="EMBL" id="SFS63514.1"/>
    </source>
</evidence>
<evidence type="ECO:0000256" key="2">
    <source>
        <dbReference type="ARBA" id="ARBA00022448"/>
    </source>
</evidence>
<sequence length="196" mass="21385">MLSRPTRWLDLFLQIATIAMIVALACVVLLGVAYRYSGQSLIWYDEVAAALLAWITFTGAALAVVRNSHMGFNGLMFGLPGAGRFVLFGLVELLFLTICAITAWAGWAILEIFGDEVMTTVRFVPRAVLQGILPISFGLMILGRLLTLPERLQAVRDGIDPDTAEIEHEIARAEAELAEARGKSQRSPAAPKEVTQ</sequence>
<comment type="subcellular location">
    <subcellularLocation>
        <location evidence="1 9">Cell inner membrane</location>
        <topology evidence="1 9">Multi-pass membrane protein</topology>
    </subcellularLocation>
</comment>
<evidence type="ECO:0000256" key="5">
    <source>
        <dbReference type="ARBA" id="ARBA00022692"/>
    </source>
</evidence>
<dbReference type="RefSeq" id="WP_218124855.1">
    <property type="nucleotide sequence ID" value="NZ_FNCL01000003.1"/>
</dbReference>
<dbReference type="InterPro" id="IPR007387">
    <property type="entry name" value="TRAP_DctQ"/>
</dbReference>
<dbReference type="GO" id="GO:0015740">
    <property type="term" value="P:C4-dicarboxylate transport"/>
    <property type="evidence" value="ECO:0007669"/>
    <property type="project" value="TreeGrafter"/>
</dbReference>
<protein>
    <recommendedName>
        <fullName evidence="9">TRAP transporter small permease protein</fullName>
    </recommendedName>
</protein>
<dbReference type="PANTHER" id="PTHR35011:SF2">
    <property type="entry name" value="2,3-DIKETO-L-GULONATE TRAP TRANSPORTER SMALL PERMEASE PROTEIN YIAM"/>
    <property type="match status" value="1"/>
</dbReference>
<feature type="transmembrane region" description="Helical" evidence="9">
    <location>
        <begin position="47"/>
        <end position="65"/>
    </location>
</feature>
<dbReference type="Proteomes" id="UP000199392">
    <property type="component" value="Unassembled WGS sequence"/>
</dbReference>
<evidence type="ECO:0000256" key="4">
    <source>
        <dbReference type="ARBA" id="ARBA00022519"/>
    </source>
</evidence>